<keyword evidence="10" id="KW-0175">Coiled coil</keyword>
<dbReference type="Pfam" id="PF23358">
    <property type="entry name" value="OST48_MD"/>
    <property type="match status" value="1"/>
</dbReference>
<dbReference type="InterPro" id="IPR055457">
    <property type="entry name" value="OST48_N"/>
</dbReference>
<keyword evidence="7 9" id="KW-1133">Transmembrane helix</keyword>
<evidence type="ECO:0000256" key="8">
    <source>
        <dbReference type="ARBA" id="ARBA00023136"/>
    </source>
</evidence>
<comment type="similarity">
    <text evidence="4">Belongs to the UPF0496 family.</text>
</comment>
<feature type="domain" description="OST48 N-terminal" evidence="12">
    <location>
        <begin position="32"/>
        <end position="283"/>
    </location>
</feature>
<evidence type="ECO:0000256" key="11">
    <source>
        <dbReference type="SAM" id="MobiDB-lite"/>
    </source>
</evidence>
<feature type="transmembrane region" description="Helical" evidence="9">
    <location>
        <begin position="714"/>
        <end position="738"/>
    </location>
</feature>
<dbReference type="Proteomes" id="UP000823674">
    <property type="component" value="Chromosome A09"/>
</dbReference>
<proteinExistence type="inferred from homology"/>
<evidence type="ECO:0000256" key="6">
    <source>
        <dbReference type="ARBA" id="ARBA00022824"/>
    </source>
</evidence>
<dbReference type="EMBL" id="JADBGQ010000008">
    <property type="protein sequence ID" value="KAG5382295.1"/>
    <property type="molecule type" value="Genomic_DNA"/>
</dbReference>
<feature type="domain" description="OST48 middle" evidence="13">
    <location>
        <begin position="297"/>
        <end position="425"/>
    </location>
</feature>
<name>A0ABQ7L8U9_BRACM</name>
<evidence type="ECO:0000256" key="4">
    <source>
        <dbReference type="ARBA" id="ARBA00009074"/>
    </source>
</evidence>
<dbReference type="InterPro" id="IPR005013">
    <property type="entry name" value="DDOST_48_kDa_subunit"/>
</dbReference>
<gene>
    <name evidence="14" type="primary">A09p010840.1_BraROA</name>
    <name evidence="14" type="ORF">IGI04_033765</name>
</gene>
<feature type="compositionally biased region" description="Low complexity" evidence="11">
    <location>
        <begin position="492"/>
        <end position="502"/>
    </location>
</feature>
<comment type="pathway">
    <text evidence="2 9">Protein modification; protein glycosylation.</text>
</comment>
<comment type="caution">
    <text evidence="14">The sequence shown here is derived from an EMBL/GenBank/DDBJ whole genome shotgun (WGS) entry which is preliminary data.</text>
</comment>
<dbReference type="PANTHER" id="PTHR10830:SF4">
    <property type="entry name" value="DOLICHYL-DIPHOSPHOOLIGOSACCHARIDE--PROTEIN GLYCOSYLTRANSFERASE 48 KDA SUBUNIT"/>
    <property type="match status" value="1"/>
</dbReference>
<accession>A0ABQ7L8U9</accession>
<evidence type="ECO:0000256" key="1">
    <source>
        <dbReference type="ARBA" id="ARBA00004479"/>
    </source>
</evidence>
<feature type="signal peptide" evidence="9">
    <location>
        <begin position="1"/>
        <end position="24"/>
    </location>
</feature>
<evidence type="ECO:0000313" key="14">
    <source>
        <dbReference type="EMBL" id="KAG5382295.1"/>
    </source>
</evidence>
<feature type="region of interest" description="Disordered" evidence="11">
    <location>
        <begin position="488"/>
        <end position="508"/>
    </location>
</feature>
<evidence type="ECO:0000256" key="3">
    <source>
        <dbReference type="ARBA" id="ARBA00008743"/>
    </source>
</evidence>
<reference evidence="14 15" key="1">
    <citation type="submission" date="2021-03" db="EMBL/GenBank/DDBJ databases">
        <authorList>
            <person name="King G.J."/>
            <person name="Bancroft I."/>
            <person name="Baten A."/>
            <person name="Bloomfield J."/>
            <person name="Borpatragohain P."/>
            <person name="He Z."/>
            <person name="Irish N."/>
            <person name="Irwin J."/>
            <person name="Liu K."/>
            <person name="Mauleon R.P."/>
            <person name="Moore J."/>
            <person name="Morris R."/>
            <person name="Ostergaard L."/>
            <person name="Wang B."/>
            <person name="Wells R."/>
        </authorList>
    </citation>
    <scope>NUCLEOTIDE SEQUENCE [LARGE SCALE GENOMIC DNA]</scope>
    <source>
        <strain evidence="14">R-o-18</strain>
        <tissue evidence="14">Leaf</tissue>
    </source>
</reference>
<dbReference type="Pfam" id="PF05055">
    <property type="entry name" value="DUF677"/>
    <property type="match status" value="1"/>
</dbReference>
<evidence type="ECO:0000256" key="9">
    <source>
        <dbReference type="RuleBase" id="RU361142"/>
    </source>
</evidence>
<comment type="function">
    <text evidence="9">Subunit of the oligosaccharyl transferase (OST) complex that catalyzes the initial transfer of a defined glycan (Glc(3)Man(9)GlcNAc(2) in eukaryotes) from the lipid carrier dolichol-pyrophosphate to an asparagine residue within an Asn-X-Ser/Thr consensus motif in nascent polypeptide chains, the first step in protein N-glycosylation. N-glycosylation occurs cotranslationally and the complex associates with the Sec61 complex at the channel-forming translocon complex that mediates protein translocation across the endoplasmic reticulum (ER).</text>
</comment>
<dbReference type="Pfam" id="PF03345">
    <property type="entry name" value="OST48_N"/>
    <property type="match status" value="1"/>
</dbReference>
<organism evidence="14 15">
    <name type="scientific">Brassica rapa subsp. trilocularis</name>
    <dbReference type="NCBI Taxonomy" id="1813537"/>
    <lineage>
        <taxon>Eukaryota</taxon>
        <taxon>Viridiplantae</taxon>
        <taxon>Streptophyta</taxon>
        <taxon>Embryophyta</taxon>
        <taxon>Tracheophyta</taxon>
        <taxon>Spermatophyta</taxon>
        <taxon>Magnoliopsida</taxon>
        <taxon>eudicotyledons</taxon>
        <taxon>Gunneridae</taxon>
        <taxon>Pentapetalae</taxon>
        <taxon>rosids</taxon>
        <taxon>malvids</taxon>
        <taxon>Brassicales</taxon>
        <taxon>Brassicaceae</taxon>
        <taxon>Brassiceae</taxon>
        <taxon>Brassica</taxon>
    </lineage>
</organism>
<protein>
    <recommendedName>
        <fullName evidence="9">Dolichyl-diphosphooligosaccharide--protein glycosyltransferase 48 kDa subunit</fullName>
        <shortName evidence="9">Oligosaccharyl transferase 48 kDa subunit</shortName>
    </recommendedName>
</protein>
<comment type="subunit">
    <text evidence="9">Component of the oligosaccharyltransferase (OST) complex.</text>
</comment>
<comment type="subcellular location">
    <subcellularLocation>
        <location evidence="9">Endoplasmic reticulum membrane</location>
        <topology evidence="9">Single-pass type I membrane protein</topology>
    </subcellularLocation>
    <subcellularLocation>
        <location evidence="1">Membrane</location>
        <topology evidence="1">Single-pass type I membrane protein</topology>
    </subcellularLocation>
</comment>
<feature type="chain" id="PRO_5044950049" description="Dolichyl-diphosphooligosaccharide--protein glycosyltransferase 48 kDa subunit" evidence="9">
    <location>
        <begin position="25"/>
        <end position="889"/>
    </location>
</feature>
<dbReference type="InterPro" id="IPR007749">
    <property type="entry name" value="DUF677"/>
</dbReference>
<keyword evidence="9" id="KW-0732">Signal</keyword>
<evidence type="ECO:0000256" key="7">
    <source>
        <dbReference type="ARBA" id="ARBA00022989"/>
    </source>
</evidence>
<feature type="transmembrane region" description="Helical" evidence="9">
    <location>
        <begin position="744"/>
        <end position="764"/>
    </location>
</feature>
<evidence type="ECO:0000256" key="5">
    <source>
        <dbReference type="ARBA" id="ARBA00022692"/>
    </source>
</evidence>
<keyword evidence="6 9" id="KW-0256">Endoplasmic reticulum</keyword>
<evidence type="ECO:0000259" key="13">
    <source>
        <dbReference type="Pfam" id="PF23358"/>
    </source>
</evidence>
<keyword evidence="15" id="KW-1185">Reference proteome</keyword>
<evidence type="ECO:0000256" key="10">
    <source>
        <dbReference type="SAM" id="Coils"/>
    </source>
</evidence>
<dbReference type="InterPro" id="IPR055459">
    <property type="entry name" value="OST48_MD"/>
</dbReference>
<comment type="similarity">
    <text evidence="3 9">Belongs to the DDOST 48 kDa subunit family.</text>
</comment>
<feature type="coiled-coil region" evidence="10">
    <location>
        <begin position="792"/>
        <end position="819"/>
    </location>
</feature>
<dbReference type="PANTHER" id="PTHR10830">
    <property type="entry name" value="DOLICHYL-DIPHOSPHOOLIGOSACCHARIDE--PROTEIN GLYCOSYLTRANSFERASE 48 KDA SUBUNIT"/>
    <property type="match status" value="1"/>
</dbReference>
<comment type="caution">
    <text evidence="9">Lacks conserved residue(s) required for the propagation of feature annotation.</text>
</comment>
<evidence type="ECO:0000256" key="2">
    <source>
        <dbReference type="ARBA" id="ARBA00004922"/>
    </source>
</evidence>
<keyword evidence="5 9" id="KW-0812">Transmembrane</keyword>
<evidence type="ECO:0000259" key="12">
    <source>
        <dbReference type="Pfam" id="PF03345"/>
    </source>
</evidence>
<keyword evidence="8 9" id="KW-0472">Membrane</keyword>
<sequence length="889" mass="98867">MMNLSRSVALISLFLLPLLSFSFSVDNPTDRRVLVLLDDVSLKSSHSIFFTTLKSRGFDLDFKLADDSKLALQRYGQYLYDGLIVFAPSTERFGGSLDSKSIADFVDSGRDLILSADTSASDLIRGIALECGVDFDEDSSAMVIDHSSFSVSDGDHTLIAADDLVKSDVILGKTKIEAPVLFRGVAHSLNPTNNLVLKVLSASPSAYSANPSSKLSSPPQLTGSAISLVSVMQARNNARVVISGSLQMFSDRLFRSGVQKAGSPNKYEKSGNEQFATELSKWVFHERGHLKAGSLVHHRVGETDEPAIYRIKDDLEFSVEILEWSGKSWEPYVADDVQVQFYMMSPYVLKTLSTDKKGMFHTSFKVPDVYGVFQFKVEYEKLGYTTLSLSKQIPVRPYRHNEYERFIPTAWLVSLSSASSTSTIILSAISLLPKVLGSSPLLLDSSIIFGKLLLTHLVVLDPVLPPKKSNPLTLSSMFLGLFSKTMEEDKSNSSSKNRTTTPQPQPPLRQIRTDMASIYSSDLTSYNSACKEDPDLQSFDSSLHSRTNRVINSLASGAESRSLSFEALIEVSGCLLEMNQEVVKFIIESREDVWDNKDLTSLVNAYFDSSIKTLDFCNAVDHCVKRARIGQMIIQFAVKQFEMESSSPEPGAHNYAKTLEELNKFKASGDPFDGDFFMLFESVYEQQVMLLETLHKQKRKLDKKLKNIKHWKKISNVVFVTAFVSVLIFSVVAAAIAAPPVVTAVAAALAVPLGSVGKWCSHLWKKYETAVRREKDVVLSMKVGAHITMKDMENIRVHVDKLKIEMEAMMQRVDFAIEEGEEEVAVRLSMQEISKRFDVFTERIEEVGENAAKCSKDITLARTIVLRHILSFPTSSESEQGNLIEAITL</sequence>
<evidence type="ECO:0000313" key="15">
    <source>
        <dbReference type="Proteomes" id="UP000823674"/>
    </source>
</evidence>